<reference evidence="2 3" key="1">
    <citation type="submission" date="2022-12" db="EMBL/GenBank/DDBJ databases">
        <title>Chromosome-scale assembly of the Ensete ventricosum genome.</title>
        <authorList>
            <person name="Dussert Y."/>
            <person name="Stocks J."/>
            <person name="Wendawek A."/>
            <person name="Woldeyes F."/>
            <person name="Nichols R.A."/>
            <person name="Borrell J.S."/>
        </authorList>
    </citation>
    <scope>NUCLEOTIDE SEQUENCE [LARGE SCALE GENOMIC DNA]</scope>
    <source>
        <strain evidence="3">cv. Maze</strain>
        <tissue evidence="2">Seeds</tissue>
    </source>
</reference>
<evidence type="ECO:0000256" key="1">
    <source>
        <dbReference type="SAM" id="MobiDB-lite"/>
    </source>
</evidence>
<feature type="compositionally biased region" description="Basic residues" evidence="1">
    <location>
        <begin position="114"/>
        <end position="129"/>
    </location>
</feature>
<dbReference type="AlphaFoldDB" id="A0AAV8Q587"/>
<gene>
    <name evidence="2" type="ORF">OPV22_025987</name>
</gene>
<evidence type="ECO:0000313" key="3">
    <source>
        <dbReference type="Proteomes" id="UP001222027"/>
    </source>
</evidence>
<feature type="region of interest" description="Disordered" evidence="1">
    <location>
        <begin position="52"/>
        <end position="129"/>
    </location>
</feature>
<name>A0AAV8Q587_ENSVE</name>
<feature type="compositionally biased region" description="Basic residues" evidence="1">
    <location>
        <begin position="67"/>
        <end position="76"/>
    </location>
</feature>
<feature type="compositionally biased region" description="Basic and acidic residues" evidence="1">
    <location>
        <begin position="102"/>
        <end position="113"/>
    </location>
</feature>
<protein>
    <submittedName>
        <fullName evidence="2">Uncharacterized protein</fullName>
    </submittedName>
</protein>
<keyword evidence="3" id="KW-1185">Reference proteome</keyword>
<evidence type="ECO:0000313" key="2">
    <source>
        <dbReference type="EMBL" id="KAJ8471644.1"/>
    </source>
</evidence>
<dbReference type="EMBL" id="JAQQAF010000007">
    <property type="protein sequence ID" value="KAJ8471644.1"/>
    <property type="molecule type" value="Genomic_DNA"/>
</dbReference>
<sequence length="129" mass="14851">MHLVAPPPEATGHIDYKSGTRPGVSTLTGWFAMAEGDQLKRKLKTVWEERVAEEDGLELQQQQQQQQKRRGRRPRKMTKEDVSMEKGEVTDKEDESDTDGSPSRERGAAQEHAKMRRHRRKSFPRRAAI</sequence>
<feature type="compositionally biased region" description="Basic and acidic residues" evidence="1">
    <location>
        <begin position="77"/>
        <end position="90"/>
    </location>
</feature>
<feature type="region of interest" description="Disordered" evidence="1">
    <location>
        <begin position="1"/>
        <end position="22"/>
    </location>
</feature>
<comment type="caution">
    <text evidence="2">The sequence shown here is derived from an EMBL/GenBank/DDBJ whole genome shotgun (WGS) entry which is preliminary data.</text>
</comment>
<dbReference type="Proteomes" id="UP001222027">
    <property type="component" value="Unassembled WGS sequence"/>
</dbReference>
<organism evidence="2 3">
    <name type="scientific">Ensete ventricosum</name>
    <name type="common">Abyssinian banana</name>
    <name type="synonym">Musa ensete</name>
    <dbReference type="NCBI Taxonomy" id="4639"/>
    <lineage>
        <taxon>Eukaryota</taxon>
        <taxon>Viridiplantae</taxon>
        <taxon>Streptophyta</taxon>
        <taxon>Embryophyta</taxon>
        <taxon>Tracheophyta</taxon>
        <taxon>Spermatophyta</taxon>
        <taxon>Magnoliopsida</taxon>
        <taxon>Liliopsida</taxon>
        <taxon>Zingiberales</taxon>
        <taxon>Musaceae</taxon>
        <taxon>Ensete</taxon>
    </lineage>
</organism>
<accession>A0AAV8Q587</accession>
<proteinExistence type="predicted"/>